<dbReference type="Proteomes" id="UP001152523">
    <property type="component" value="Unassembled WGS sequence"/>
</dbReference>
<dbReference type="PROSITE" id="PS01022">
    <property type="entry name" value="PTR2_1"/>
    <property type="match status" value="1"/>
</dbReference>
<evidence type="ECO:0000256" key="7">
    <source>
        <dbReference type="SAM" id="MobiDB-lite"/>
    </source>
</evidence>
<comment type="similarity">
    <text evidence="6">Belongs to the major facilitator superfamily. Phosphate:H(+) symporter (TC 2.A.1.9) family.</text>
</comment>
<protein>
    <recommendedName>
        <fullName evidence="11">Protein NRT1/ PTR FAMILY 1.2-like</fullName>
    </recommendedName>
</protein>
<evidence type="ECO:0000256" key="8">
    <source>
        <dbReference type="SAM" id="Phobius"/>
    </source>
</evidence>
<proteinExistence type="inferred from homology"/>
<evidence type="ECO:0000256" key="3">
    <source>
        <dbReference type="ARBA" id="ARBA00022692"/>
    </source>
</evidence>
<dbReference type="SUPFAM" id="SSF103473">
    <property type="entry name" value="MFS general substrate transporter"/>
    <property type="match status" value="1"/>
</dbReference>
<dbReference type="GO" id="GO:0006857">
    <property type="term" value="P:oligopeptide transport"/>
    <property type="evidence" value="ECO:0007669"/>
    <property type="project" value="InterPro"/>
</dbReference>
<evidence type="ECO:0000256" key="4">
    <source>
        <dbReference type="ARBA" id="ARBA00022989"/>
    </source>
</evidence>
<dbReference type="AlphaFoldDB" id="A0AAV0D3X0"/>
<evidence type="ECO:0000256" key="2">
    <source>
        <dbReference type="ARBA" id="ARBA00005982"/>
    </source>
</evidence>
<feature type="transmembrane region" description="Helical" evidence="8">
    <location>
        <begin position="85"/>
        <end position="104"/>
    </location>
</feature>
<gene>
    <name evidence="9" type="ORF">CEPIT_LOCUS11332</name>
</gene>
<comment type="caution">
    <text evidence="9">The sequence shown here is derived from an EMBL/GenBank/DDBJ whole genome shotgun (WGS) entry which is preliminary data.</text>
</comment>
<keyword evidence="10" id="KW-1185">Reference proteome</keyword>
<evidence type="ECO:0000256" key="1">
    <source>
        <dbReference type="ARBA" id="ARBA00004141"/>
    </source>
</evidence>
<dbReference type="PANTHER" id="PTHR11654">
    <property type="entry name" value="OLIGOPEPTIDE TRANSPORTER-RELATED"/>
    <property type="match status" value="1"/>
</dbReference>
<name>A0AAV0D3X0_9ASTE</name>
<evidence type="ECO:0000313" key="9">
    <source>
        <dbReference type="EMBL" id="CAH9090540.1"/>
    </source>
</evidence>
<accession>A0AAV0D3X0</accession>
<organism evidence="9 10">
    <name type="scientific">Cuscuta epithymum</name>
    <dbReference type="NCBI Taxonomy" id="186058"/>
    <lineage>
        <taxon>Eukaryota</taxon>
        <taxon>Viridiplantae</taxon>
        <taxon>Streptophyta</taxon>
        <taxon>Embryophyta</taxon>
        <taxon>Tracheophyta</taxon>
        <taxon>Spermatophyta</taxon>
        <taxon>Magnoliopsida</taxon>
        <taxon>eudicotyledons</taxon>
        <taxon>Gunneridae</taxon>
        <taxon>Pentapetalae</taxon>
        <taxon>asterids</taxon>
        <taxon>lamiids</taxon>
        <taxon>Solanales</taxon>
        <taxon>Convolvulaceae</taxon>
        <taxon>Cuscuteae</taxon>
        <taxon>Cuscuta</taxon>
        <taxon>Cuscuta subgen. Cuscuta</taxon>
    </lineage>
</organism>
<feature type="transmembrane region" description="Helical" evidence="8">
    <location>
        <begin position="559"/>
        <end position="582"/>
    </location>
</feature>
<evidence type="ECO:0000256" key="6">
    <source>
        <dbReference type="ARBA" id="ARBA00044504"/>
    </source>
</evidence>
<feature type="transmembrane region" description="Helical" evidence="8">
    <location>
        <begin position="110"/>
        <end position="130"/>
    </location>
</feature>
<sequence>MKKLEMEDSCEELKKRESRSENEQKETTKTIQIHRKTRSKGGLVTLPFVIANEALERVSSFGLMPNMILYLMKNYGMGMTQGQNLLFFWSAATNFLPLLGAFLADSYLGHFITIALGSLFSLSGTFVLWLTAMIEKLRPPAAACSSAQSLPCKPAAATPAQYFVLVSSFVLMSIGAGGIRPCSLPFGADQLDRKDNPRNQRVLESYFGWYYTSTAVSILIALTAVVYIQDHMGWKVGFGIPAVLMLLSVTLFLVASPLYIKRRSSRNLLKSFLCVFVAAFKNRHLPFPSHLSLYHGSRGSETILPTHRLRFLNKACIIKKGEDVKANGLPTNPWDLCSVEQVEELKALIRVIPLWSTGIMISINMSQSAFPLLQANSMDRHVTKRFQIPAGSFSMFTVIALTLWVVLYDRAILPLASKIRGKPVHLRTKTRMGIGIFLSAMAMLYSGIIEHVRKREARKQGLLDNPQAIVAMSAMWLIPQHCLSGIAEAFNAIGQTEFYYSELPKSMSSIASSLFGLGMAVANLLASVILSTVDHITNESAHGNESWVSNNINKGHYDYYYWLLTVLTLINLMYFGVCSWIYGPCVENGSRVSTDEEGDVNLP</sequence>
<keyword evidence="3 8" id="KW-0812">Transmembrane</keyword>
<dbReference type="CDD" id="cd17416">
    <property type="entry name" value="MFS_NPF1_2"/>
    <property type="match status" value="1"/>
</dbReference>
<feature type="transmembrane region" description="Helical" evidence="8">
    <location>
        <begin position="510"/>
        <end position="530"/>
    </location>
</feature>
<comment type="similarity">
    <text evidence="2">Belongs to the major facilitator superfamily. Proton-dependent oligopeptide transporter (POT/PTR) (TC 2.A.17) family.</text>
</comment>
<feature type="transmembrane region" description="Helical" evidence="8">
    <location>
        <begin position="429"/>
        <end position="448"/>
    </location>
</feature>
<reference evidence="9" key="1">
    <citation type="submission" date="2022-07" db="EMBL/GenBank/DDBJ databases">
        <authorList>
            <person name="Macas J."/>
            <person name="Novak P."/>
            <person name="Neumann P."/>
        </authorList>
    </citation>
    <scope>NUCLEOTIDE SEQUENCE</scope>
</reference>
<feature type="transmembrane region" description="Helical" evidence="8">
    <location>
        <begin position="240"/>
        <end position="260"/>
    </location>
</feature>
<feature type="region of interest" description="Disordered" evidence="7">
    <location>
        <begin position="1"/>
        <end position="28"/>
    </location>
</feature>
<dbReference type="Gene3D" id="1.20.1250.20">
    <property type="entry name" value="MFS general substrate transporter like domains"/>
    <property type="match status" value="1"/>
</dbReference>
<dbReference type="EMBL" id="CAMAPF010000064">
    <property type="protein sequence ID" value="CAH9090540.1"/>
    <property type="molecule type" value="Genomic_DNA"/>
</dbReference>
<dbReference type="InterPro" id="IPR036259">
    <property type="entry name" value="MFS_trans_sf"/>
</dbReference>
<feature type="transmembrane region" description="Helical" evidence="8">
    <location>
        <begin position="386"/>
        <end position="408"/>
    </location>
</feature>
<keyword evidence="5 8" id="KW-0472">Membrane</keyword>
<evidence type="ECO:0000313" key="10">
    <source>
        <dbReference type="Proteomes" id="UP001152523"/>
    </source>
</evidence>
<evidence type="ECO:0000256" key="5">
    <source>
        <dbReference type="ARBA" id="ARBA00023136"/>
    </source>
</evidence>
<dbReference type="InterPro" id="IPR018456">
    <property type="entry name" value="PTR2_symporter_CS"/>
</dbReference>
<evidence type="ECO:0008006" key="11">
    <source>
        <dbReference type="Google" id="ProtNLM"/>
    </source>
</evidence>
<keyword evidence="4 8" id="KW-1133">Transmembrane helix</keyword>
<feature type="transmembrane region" description="Helical" evidence="8">
    <location>
        <begin position="208"/>
        <end position="228"/>
    </location>
</feature>
<comment type="subcellular location">
    <subcellularLocation>
        <location evidence="1">Membrane</location>
        <topology evidence="1">Multi-pass membrane protein</topology>
    </subcellularLocation>
</comment>
<dbReference type="GO" id="GO:0016020">
    <property type="term" value="C:membrane"/>
    <property type="evidence" value="ECO:0007669"/>
    <property type="project" value="UniProtKB-SubCell"/>
</dbReference>
<dbReference type="GO" id="GO:0022857">
    <property type="term" value="F:transmembrane transporter activity"/>
    <property type="evidence" value="ECO:0007669"/>
    <property type="project" value="InterPro"/>
</dbReference>
<dbReference type="Pfam" id="PF00854">
    <property type="entry name" value="PTR2"/>
    <property type="match status" value="1"/>
</dbReference>
<dbReference type="InterPro" id="IPR000109">
    <property type="entry name" value="POT_fam"/>
</dbReference>